<organism evidence="2">
    <name type="scientific">viral metagenome</name>
    <dbReference type="NCBI Taxonomy" id="1070528"/>
    <lineage>
        <taxon>unclassified sequences</taxon>
        <taxon>metagenomes</taxon>
        <taxon>organismal metagenomes</taxon>
    </lineage>
</organism>
<proteinExistence type="predicted"/>
<feature type="region of interest" description="Disordered" evidence="1">
    <location>
        <begin position="1"/>
        <end position="41"/>
    </location>
</feature>
<evidence type="ECO:0000256" key="1">
    <source>
        <dbReference type="SAM" id="MobiDB-lite"/>
    </source>
</evidence>
<dbReference type="EMBL" id="MN739577">
    <property type="protein sequence ID" value="QHT13923.1"/>
    <property type="molecule type" value="Genomic_DNA"/>
</dbReference>
<reference evidence="2" key="1">
    <citation type="journal article" date="2020" name="Nature">
        <title>Giant virus diversity and host interactions through global metagenomics.</title>
        <authorList>
            <person name="Schulz F."/>
            <person name="Roux S."/>
            <person name="Paez-Espino D."/>
            <person name="Jungbluth S."/>
            <person name="Walsh D.A."/>
            <person name="Denef V.J."/>
            <person name="McMahon K.D."/>
            <person name="Konstantinidis K.T."/>
            <person name="Eloe-Fadrosh E.A."/>
            <person name="Kyrpides N.C."/>
            <person name="Woyke T."/>
        </authorList>
    </citation>
    <scope>NUCLEOTIDE SEQUENCE</scope>
    <source>
        <strain evidence="2">GVMAG-M-3300023174-134</strain>
    </source>
</reference>
<name>A0A6C0DBY0_9ZZZZ</name>
<feature type="compositionally biased region" description="Low complexity" evidence="1">
    <location>
        <begin position="166"/>
        <end position="180"/>
    </location>
</feature>
<sequence length="210" mass="23713">MSRSNAAAINRRVNVPVAQSGNNLKPSFTTPSTPSINQTQQQSGLTLPQVISVFDNRLILLEKFMNETKLNPITNNGSNEPNNQTTNNQTNIQEKPNFNAMEHVSINDFNTIINEFNNRFELFAHEISDLKEIILKLQSYTMDVNKILLEEKNILNSYVVTNNNLANTNEETSNTNNNSDESNDMSNDKSTDNSSIDLKNLTKQEFLQTN</sequence>
<accession>A0A6C0DBY0</accession>
<feature type="compositionally biased region" description="Low complexity" evidence="1">
    <location>
        <begin position="74"/>
        <end position="91"/>
    </location>
</feature>
<feature type="region of interest" description="Disordered" evidence="1">
    <location>
        <begin position="166"/>
        <end position="197"/>
    </location>
</feature>
<feature type="compositionally biased region" description="Polar residues" evidence="1">
    <location>
        <begin position="17"/>
        <end position="41"/>
    </location>
</feature>
<dbReference type="AlphaFoldDB" id="A0A6C0DBY0"/>
<protein>
    <submittedName>
        <fullName evidence="2">Uncharacterized protein</fullName>
    </submittedName>
</protein>
<evidence type="ECO:0000313" key="2">
    <source>
        <dbReference type="EMBL" id="QHT13923.1"/>
    </source>
</evidence>
<feature type="region of interest" description="Disordered" evidence="1">
    <location>
        <begin position="71"/>
        <end position="91"/>
    </location>
</feature>